<dbReference type="GO" id="GO:0046872">
    <property type="term" value="F:metal ion binding"/>
    <property type="evidence" value="ECO:0007669"/>
    <property type="project" value="UniProtKB-KW"/>
</dbReference>
<comment type="cofactor">
    <cofactor evidence="1">
        <name>[4Fe-4S] cluster</name>
        <dbReference type="ChEBI" id="CHEBI:49883"/>
    </cofactor>
</comment>
<dbReference type="SMART" id="SM00729">
    <property type="entry name" value="Elp3"/>
    <property type="match status" value="1"/>
</dbReference>
<dbReference type="EMBL" id="JACHXF010000005">
    <property type="protein sequence ID" value="MBB3095397.1"/>
    <property type="molecule type" value="Genomic_DNA"/>
</dbReference>
<evidence type="ECO:0000256" key="4">
    <source>
        <dbReference type="ARBA" id="ARBA00023004"/>
    </source>
</evidence>
<organism evidence="7 8">
    <name type="scientific">Actinoplanes campanulatus</name>
    <dbReference type="NCBI Taxonomy" id="113559"/>
    <lineage>
        <taxon>Bacteria</taxon>
        <taxon>Bacillati</taxon>
        <taxon>Actinomycetota</taxon>
        <taxon>Actinomycetes</taxon>
        <taxon>Micromonosporales</taxon>
        <taxon>Micromonosporaceae</taxon>
        <taxon>Actinoplanes</taxon>
    </lineage>
</organism>
<dbReference type="InterPro" id="IPR023980">
    <property type="entry name" value="CHP04013_B12-bd/rSAM"/>
</dbReference>
<accession>A0A7W5FEJ5</accession>
<dbReference type="Gene3D" id="3.40.50.280">
    <property type="entry name" value="Cobalamin-binding domain"/>
    <property type="match status" value="1"/>
</dbReference>
<reference evidence="7 8" key="1">
    <citation type="submission" date="2020-08" db="EMBL/GenBank/DDBJ databases">
        <title>Genomic Encyclopedia of Type Strains, Phase III (KMG-III): the genomes of soil and plant-associated and newly described type strains.</title>
        <authorList>
            <person name="Whitman W."/>
        </authorList>
    </citation>
    <scope>NUCLEOTIDE SEQUENCE [LARGE SCALE GENOMIC DNA]</scope>
    <source>
        <strain evidence="7 8">CECT 3287</strain>
    </source>
</reference>
<dbReference type="SUPFAM" id="SSF102114">
    <property type="entry name" value="Radical SAM enzymes"/>
    <property type="match status" value="1"/>
</dbReference>
<proteinExistence type="predicted"/>
<feature type="domain" description="Radical SAM core" evidence="6">
    <location>
        <begin position="166"/>
        <end position="400"/>
    </location>
</feature>
<evidence type="ECO:0000256" key="3">
    <source>
        <dbReference type="ARBA" id="ARBA00022723"/>
    </source>
</evidence>
<dbReference type="Proteomes" id="UP000590749">
    <property type="component" value="Unassembled WGS sequence"/>
</dbReference>
<dbReference type="PANTHER" id="PTHR43409:SF17">
    <property type="entry name" value="METHYLTHIOTRANSFERASE MJ0865-RELATED"/>
    <property type="match status" value="1"/>
</dbReference>
<keyword evidence="2" id="KW-0949">S-adenosyl-L-methionine</keyword>
<dbReference type="Pfam" id="PF04055">
    <property type="entry name" value="Radical_SAM"/>
    <property type="match status" value="1"/>
</dbReference>
<comment type="caution">
    <text evidence="7">The sequence shown here is derived from an EMBL/GenBank/DDBJ whole genome shotgun (WGS) entry which is preliminary data.</text>
</comment>
<dbReference type="InterPro" id="IPR051198">
    <property type="entry name" value="BchE-like"/>
</dbReference>
<gene>
    <name evidence="7" type="ORF">FHR83_003060</name>
</gene>
<dbReference type="RefSeq" id="WP_183220050.1">
    <property type="nucleotide sequence ID" value="NZ_BMPW01000022.1"/>
</dbReference>
<evidence type="ECO:0000256" key="5">
    <source>
        <dbReference type="ARBA" id="ARBA00023014"/>
    </source>
</evidence>
<keyword evidence="8" id="KW-1185">Reference proteome</keyword>
<dbReference type="AlphaFoldDB" id="A0A7W5FEJ5"/>
<name>A0A7W5FEJ5_9ACTN</name>
<keyword evidence="5" id="KW-0411">Iron-sulfur</keyword>
<dbReference type="Gene3D" id="3.80.30.20">
    <property type="entry name" value="tm_1862 like domain"/>
    <property type="match status" value="1"/>
</dbReference>
<evidence type="ECO:0000256" key="1">
    <source>
        <dbReference type="ARBA" id="ARBA00001966"/>
    </source>
</evidence>
<dbReference type="GO" id="GO:0003824">
    <property type="term" value="F:catalytic activity"/>
    <property type="evidence" value="ECO:0007669"/>
    <property type="project" value="InterPro"/>
</dbReference>
<keyword evidence="3" id="KW-0479">Metal-binding</keyword>
<dbReference type="InterPro" id="IPR007197">
    <property type="entry name" value="rSAM"/>
</dbReference>
<dbReference type="InterPro" id="IPR023404">
    <property type="entry name" value="rSAM_horseshoe"/>
</dbReference>
<evidence type="ECO:0000259" key="6">
    <source>
        <dbReference type="PROSITE" id="PS51918"/>
    </source>
</evidence>
<protein>
    <submittedName>
        <fullName evidence="7">B12-binding domain/radical SAM domain protein</fullName>
    </submittedName>
</protein>
<evidence type="ECO:0000313" key="8">
    <source>
        <dbReference type="Proteomes" id="UP000590749"/>
    </source>
</evidence>
<keyword evidence="4" id="KW-0408">Iron</keyword>
<dbReference type="CDD" id="cd01335">
    <property type="entry name" value="Radical_SAM"/>
    <property type="match status" value="1"/>
</dbReference>
<dbReference type="PANTHER" id="PTHR43409">
    <property type="entry name" value="ANAEROBIC MAGNESIUM-PROTOPORPHYRIN IX MONOMETHYL ESTER CYCLASE-RELATED"/>
    <property type="match status" value="1"/>
</dbReference>
<evidence type="ECO:0000313" key="7">
    <source>
        <dbReference type="EMBL" id="MBB3095397.1"/>
    </source>
</evidence>
<dbReference type="InterPro" id="IPR006638">
    <property type="entry name" value="Elp3/MiaA/NifB-like_rSAM"/>
</dbReference>
<dbReference type="PROSITE" id="PS51918">
    <property type="entry name" value="RADICAL_SAM"/>
    <property type="match status" value="1"/>
</dbReference>
<dbReference type="InterPro" id="IPR058240">
    <property type="entry name" value="rSAM_sf"/>
</dbReference>
<sequence>MSGPELVLVLRYRKAVTYGFHVLLGALGQHETATRYEVRFGEGAEETARHIREAGDVRTLVLWSFYSPDAAALAEELKQIRALADGPNVTHLAGGVHATAEPVQTLDAGWDMAAIGEGESTLLSLVDAKGDPRGITGLAYRDATGTLIRTGKAKQRDLNDFPGFALKWDKFNALEITRGCIYACRFCQTPFMFSAKFRHRSIQNVRWHVDQMRARGLRDVRFITPTALSYGSQTDEPNLDAVEELLASCREGIGPNGRVFFGSFPSEIRPEHVSREALRLVKKYCDNNNIIVGAQSGSDRVLDAAKRGHGVEEVMRAARLGIEEGFRINVDMIFGMPGENEDDVNDSLTLARELADLGARIHAHTFMPLPGTPWRDAPPGDVDPETIREVDRLSRRGALYGHWQKQRDHAARLAAAAEAYPRPGRSRTILPTVPAASTVPTASTVPAATKPTDGCATC</sequence>
<dbReference type="SFLD" id="SFLDG01082">
    <property type="entry name" value="B12-binding_domain_containing"/>
    <property type="match status" value="1"/>
</dbReference>
<dbReference type="NCBIfam" id="TIGR04013">
    <property type="entry name" value="B12_SAM_MJ_1487"/>
    <property type="match status" value="1"/>
</dbReference>
<dbReference type="SFLD" id="SFLDS00029">
    <property type="entry name" value="Radical_SAM"/>
    <property type="match status" value="1"/>
</dbReference>
<dbReference type="GO" id="GO:0051536">
    <property type="term" value="F:iron-sulfur cluster binding"/>
    <property type="evidence" value="ECO:0007669"/>
    <property type="project" value="UniProtKB-KW"/>
</dbReference>
<evidence type="ECO:0000256" key="2">
    <source>
        <dbReference type="ARBA" id="ARBA00022691"/>
    </source>
</evidence>